<reference evidence="2" key="3">
    <citation type="submission" date="2025-08" db="UniProtKB">
        <authorList>
            <consortium name="RefSeq"/>
        </authorList>
    </citation>
    <scope>IDENTIFICATION</scope>
    <source>
        <strain evidence="2">NI907</strain>
    </source>
</reference>
<reference evidence="2" key="2">
    <citation type="submission" date="2019-10" db="EMBL/GenBank/DDBJ databases">
        <authorList>
            <consortium name="NCBI Genome Project"/>
        </authorList>
    </citation>
    <scope>NUCLEOTIDE SEQUENCE</scope>
    <source>
        <strain evidence="2">NI907</strain>
    </source>
</reference>
<dbReference type="Proteomes" id="UP000515153">
    <property type="component" value="Unplaced"/>
</dbReference>
<gene>
    <name evidence="2" type="ORF">PgNI_02447</name>
</gene>
<name>A0A6P8BLL4_PYRGI</name>
<dbReference type="GeneID" id="41957425"/>
<protein>
    <submittedName>
        <fullName evidence="2">Uncharacterized protein</fullName>
    </submittedName>
</protein>
<accession>A0A6P8BLL4</accession>
<organism evidence="1 2">
    <name type="scientific">Pyricularia grisea</name>
    <name type="common">Crabgrass-specific blast fungus</name>
    <name type="synonym">Magnaporthe grisea</name>
    <dbReference type="NCBI Taxonomy" id="148305"/>
    <lineage>
        <taxon>Eukaryota</taxon>
        <taxon>Fungi</taxon>
        <taxon>Dikarya</taxon>
        <taxon>Ascomycota</taxon>
        <taxon>Pezizomycotina</taxon>
        <taxon>Sordariomycetes</taxon>
        <taxon>Sordariomycetidae</taxon>
        <taxon>Magnaporthales</taxon>
        <taxon>Pyriculariaceae</taxon>
        <taxon>Pyricularia</taxon>
    </lineage>
</organism>
<reference evidence="2" key="1">
    <citation type="journal article" date="2019" name="Mol. Biol. Evol.">
        <title>Blast fungal genomes show frequent chromosomal changes, gene gains and losses, and effector gene turnover.</title>
        <authorList>
            <person name="Gomez Luciano L.B."/>
            <person name="Jason Tsai I."/>
            <person name="Chuma I."/>
            <person name="Tosa Y."/>
            <person name="Chen Y.H."/>
            <person name="Li J.Y."/>
            <person name="Li M.Y."/>
            <person name="Jade Lu M.Y."/>
            <person name="Nakayashiki H."/>
            <person name="Li W.H."/>
        </authorList>
    </citation>
    <scope>NUCLEOTIDE SEQUENCE</scope>
    <source>
        <strain evidence="2">NI907</strain>
    </source>
</reference>
<evidence type="ECO:0000313" key="2">
    <source>
        <dbReference type="RefSeq" id="XP_030988130.1"/>
    </source>
</evidence>
<evidence type="ECO:0000313" key="1">
    <source>
        <dbReference type="Proteomes" id="UP000515153"/>
    </source>
</evidence>
<proteinExistence type="predicted"/>
<dbReference type="RefSeq" id="XP_030988130.1">
    <property type="nucleotide sequence ID" value="XM_031122513.1"/>
</dbReference>
<dbReference type="AlphaFoldDB" id="A0A6P8BLL4"/>
<dbReference type="KEGG" id="pgri:PgNI_02447"/>
<sequence length="125" mass="14201">MIPIQHEASRIESKGNVIDASTLTVTLTEEQKVLRKIDRTVLPVRCPVFFLQYLHKQGLSYAGFFGGINWVQYAFSSMRLPTLRRSPVTTVRFLLGITEGCVSSEYVTITSFCYQKQDYAIRTAT</sequence>
<keyword evidence="1" id="KW-1185">Reference proteome</keyword>